<dbReference type="GO" id="GO:0005524">
    <property type="term" value="F:ATP binding"/>
    <property type="evidence" value="ECO:0007669"/>
    <property type="project" value="InterPro"/>
</dbReference>
<feature type="domain" description="SMC hinge" evidence="7">
    <location>
        <begin position="266"/>
        <end position="385"/>
    </location>
</feature>
<protein>
    <recommendedName>
        <fullName evidence="7">SMC hinge domain-containing protein</fullName>
    </recommendedName>
</protein>
<evidence type="ECO:0000256" key="3">
    <source>
        <dbReference type="ARBA" id="ARBA00023242"/>
    </source>
</evidence>
<dbReference type="Proteomes" id="UP000654075">
    <property type="component" value="Unassembled WGS sequence"/>
</dbReference>
<dbReference type="InterPro" id="IPR036277">
    <property type="entry name" value="SMC_hinge_sf"/>
</dbReference>
<comment type="caution">
    <text evidence="8">The sequence shown here is derived from an EMBL/GenBank/DDBJ whole genome shotgun (WGS) entry which is preliminary data.</text>
</comment>
<dbReference type="SMART" id="SM00968">
    <property type="entry name" value="SMC_hinge"/>
    <property type="match status" value="1"/>
</dbReference>
<dbReference type="EMBL" id="CAJNNV010016544">
    <property type="protein sequence ID" value="CAE8604506.1"/>
    <property type="molecule type" value="Genomic_DNA"/>
</dbReference>
<dbReference type="OrthoDB" id="5575062at2759"/>
<organism evidence="8 9">
    <name type="scientific">Polarella glacialis</name>
    <name type="common">Dinoflagellate</name>
    <dbReference type="NCBI Taxonomy" id="89957"/>
    <lineage>
        <taxon>Eukaryota</taxon>
        <taxon>Sar</taxon>
        <taxon>Alveolata</taxon>
        <taxon>Dinophyceae</taxon>
        <taxon>Suessiales</taxon>
        <taxon>Suessiaceae</taxon>
        <taxon>Polarella</taxon>
    </lineage>
</organism>
<dbReference type="Gene3D" id="1.20.1060.20">
    <property type="match status" value="1"/>
</dbReference>
<evidence type="ECO:0000313" key="9">
    <source>
        <dbReference type="Proteomes" id="UP000654075"/>
    </source>
</evidence>
<dbReference type="PANTHER" id="PTHR18937:SF12">
    <property type="entry name" value="STRUCTURAL MAINTENANCE OF CHROMOSOMES PROTEIN"/>
    <property type="match status" value="1"/>
</dbReference>
<dbReference type="GO" id="GO:0051301">
    <property type="term" value="P:cell division"/>
    <property type="evidence" value="ECO:0007669"/>
    <property type="project" value="UniProtKB-KW"/>
</dbReference>
<evidence type="ECO:0000256" key="2">
    <source>
        <dbReference type="ARBA" id="ARBA00022776"/>
    </source>
</evidence>
<evidence type="ECO:0000256" key="1">
    <source>
        <dbReference type="ARBA" id="ARBA00022618"/>
    </source>
</evidence>
<evidence type="ECO:0000256" key="4">
    <source>
        <dbReference type="ARBA" id="ARBA00023306"/>
    </source>
</evidence>
<dbReference type="GO" id="GO:0008278">
    <property type="term" value="C:cohesin complex"/>
    <property type="evidence" value="ECO:0007669"/>
    <property type="project" value="TreeGrafter"/>
</dbReference>
<feature type="compositionally biased region" description="Basic and acidic residues" evidence="6">
    <location>
        <begin position="582"/>
        <end position="602"/>
    </location>
</feature>
<evidence type="ECO:0000256" key="5">
    <source>
        <dbReference type="SAM" id="Coils"/>
    </source>
</evidence>
<dbReference type="GO" id="GO:0007062">
    <property type="term" value="P:sister chromatid cohesion"/>
    <property type="evidence" value="ECO:0007669"/>
    <property type="project" value="TreeGrafter"/>
</dbReference>
<keyword evidence="5" id="KW-0175">Coiled coil</keyword>
<keyword evidence="3" id="KW-0539">Nucleus</keyword>
<keyword evidence="2" id="KW-0498">Mitosis</keyword>
<dbReference type="AlphaFoldDB" id="A0A813F308"/>
<evidence type="ECO:0000313" key="8">
    <source>
        <dbReference type="EMBL" id="CAE8604506.1"/>
    </source>
</evidence>
<feature type="coiled-coil region" evidence="5">
    <location>
        <begin position="224"/>
        <end position="251"/>
    </location>
</feature>
<feature type="coiled-coil region" evidence="5">
    <location>
        <begin position="86"/>
        <end position="116"/>
    </location>
</feature>
<name>A0A813F308_POLGL</name>
<feature type="region of interest" description="Disordered" evidence="6">
    <location>
        <begin position="579"/>
        <end position="602"/>
    </location>
</feature>
<dbReference type="SUPFAM" id="SSF75553">
    <property type="entry name" value="Smc hinge domain"/>
    <property type="match status" value="1"/>
</dbReference>
<evidence type="ECO:0000256" key="6">
    <source>
        <dbReference type="SAM" id="MobiDB-lite"/>
    </source>
</evidence>
<dbReference type="PANTHER" id="PTHR18937">
    <property type="entry name" value="STRUCTURAL MAINTENANCE OF CHROMOSOMES SMC FAMILY MEMBER"/>
    <property type="match status" value="1"/>
</dbReference>
<accession>A0A813F308</accession>
<feature type="region of interest" description="Disordered" evidence="6">
    <location>
        <begin position="1"/>
        <end position="42"/>
    </location>
</feature>
<dbReference type="GO" id="GO:0003677">
    <property type="term" value="F:DNA binding"/>
    <property type="evidence" value="ECO:0007669"/>
    <property type="project" value="TreeGrafter"/>
</dbReference>
<gene>
    <name evidence="8" type="ORF">PGLA1383_LOCUS22663</name>
</gene>
<feature type="non-terminal residue" evidence="8">
    <location>
        <position position="602"/>
    </location>
</feature>
<keyword evidence="4" id="KW-0131">Cell cycle</keyword>
<dbReference type="Gene3D" id="3.30.70.1620">
    <property type="match status" value="1"/>
</dbReference>
<dbReference type="GO" id="GO:0005634">
    <property type="term" value="C:nucleus"/>
    <property type="evidence" value="ECO:0007669"/>
    <property type="project" value="TreeGrafter"/>
</dbReference>
<feature type="compositionally biased region" description="Basic and acidic residues" evidence="6">
    <location>
        <begin position="7"/>
        <end position="17"/>
    </location>
</feature>
<feature type="non-terminal residue" evidence="8">
    <location>
        <position position="1"/>
    </location>
</feature>
<evidence type="ECO:0000259" key="7">
    <source>
        <dbReference type="SMART" id="SM00968"/>
    </source>
</evidence>
<dbReference type="Pfam" id="PF06470">
    <property type="entry name" value="SMC_hinge"/>
    <property type="match status" value="1"/>
</dbReference>
<reference evidence="8" key="1">
    <citation type="submission" date="2021-02" db="EMBL/GenBank/DDBJ databases">
        <authorList>
            <person name="Dougan E. K."/>
            <person name="Rhodes N."/>
            <person name="Thang M."/>
            <person name="Chan C."/>
        </authorList>
    </citation>
    <scope>NUCLEOTIDE SEQUENCE</scope>
</reference>
<sequence length="602" mass="67088">SRGAVASEREGLREQLEAGRQSLEAAEQERAKSRLATQQAERSLAGARGKLEKLLPERVQAKSRLSFLQQRLEELLLGAEKDGKKRSKLSEQVASLRQEEARLEAEEQALARGLAQREVRFTPEQLAEFERVKQETERITASSGDSGRQLEHQIRAVTAERVQAESDQRDSNAKSEHLRLRIAELAEADEAARASVANAASLAEQRAKELVHLRAASSGRGEEKEQLQHERQQLMDTIQDITATERQLQREKELTQVCSGLAEACPGVYGRVLDLCRPSQKRLHVAVNVALGRFLDAIVVDSSATARTCVRYLKERMLPPMTFLPMADLRVSPLDPRLQELVNNQRGMRLALNCVSFDERFARAFEFLLGDVVVADTMADGRRLAFNEARTLGLSCKIVTLAGEAIAKNGNLSVNSEAALEGATRFDLSELEATKARLEAIDRRLFEMHSLELAGGADVAGLELEVRRSEGKAAESAARLGWCQTQLRQKAEELRAAEAQRLAQEEARLRDEQRSLEARVGQAVAGHFAHLNAAMGVDDIRKLEREWRREQEAVNQRSNELSRQLKNVKAELSMLAQTLEENASKDPEELVPKIKQEAADLQ</sequence>
<keyword evidence="1" id="KW-0132">Cell division</keyword>
<keyword evidence="9" id="KW-1185">Reference proteome</keyword>
<dbReference type="InterPro" id="IPR010935">
    <property type="entry name" value="SMC_hinge"/>
</dbReference>
<proteinExistence type="predicted"/>